<comment type="function">
    <text evidence="10">FliG is one of three proteins (FliG, FliN, FliM) that forms the rotor-mounted switch complex (C ring), located at the base of the basal body. This complex interacts with the CheY and CheZ chemotaxis proteins, in addition to contacting components of the motor that determine the direction of flagellar rotation.</text>
</comment>
<keyword evidence="14" id="KW-0969">Cilium</keyword>
<dbReference type="Proteomes" id="UP000064912">
    <property type="component" value="Chromosome"/>
</dbReference>
<dbReference type="SUPFAM" id="SSF48029">
    <property type="entry name" value="FliG"/>
    <property type="match status" value="2"/>
</dbReference>
<proteinExistence type="inferred from homology"/>
<evidence type="ECO:0000256" key="2">
    <source>
        <dbReference type="ARBA" id="ARBA00004413"/>
    </source>
</evidence>
<evidence type="ECO:0000259" key="11">
    <source>
        <dbReference type="Pfam" id="PF01706"/>
    </source>
</evidence>
<dbReference type="Pfam" id="PF14841">
    <property type="entry name" value="FliG_M"/>
    <property type="match status" value="1"/>
</dbReference>
<feature type="domain" description="Flagellar motor switch protein FliG C-terminal" evidence="11">
    <location>
        <begin position="233"/>
        <end position="343"/>
    </location>
</feature>
<evidence type="ECO:0000256" key="9">
    <source>
        <dbReference type="ARBA" id="ARBA00023143"/>
    </source>
</evidence>
<evidence type="ECO:0000259" key="13">
    <source>
        <dbReference type="Pfam" id="PF14842"/>
    </source>
</evidence>
<dbReference type="PATRIC" id="fig|35806.4.peg.3023"/>
<keyword evidence="6" id="KW-0145">Chemotaxis</keyword>
<evidence type="ECO:0000259" key="12">
    <source>
        <dbReference type="Pfam" id="PF14841"/>
    </source>
</evidence>
<organism evidence="14 15">
    <name type="scientific">Rhodovulum sulfidophilum</name>
    <name type="common">Rhodobacter sulfidophilus</name>
    <dbReference type="NCBI Taxonomy" id="35806"/>
    <lineage>
        <taxon>Bacteria</taxon>
        <taxon>Pseudomonadati</taxon>
        <taxon>Pseudomonadota</taxon>
        <taxon>Alphaproteobacteria</taxon>
        <taxon>Rhodobacterales</taxon>
        <taxon>Paracoccaceae</taxon>
        <taxon>Rhodovulum</taxon>
    </lineage>
</organism>
<evidence type="ECO:0000256" key="10">
    <source>
        <dbReference type="ARBA" id="ARBA00025598"/>
    </source>
</evidence>
<dbReference type="GO" id="GO:0006935">
    <property type="term" value="P:chemotaxis"/>
    <property type="evidence" value="ECO:0007669"/>
    <property type="project" value="UniProtKB-KW"/>
</dbReference>
<dbReference type="InterPro" id="IPR023087">
    <property type="entry name" value="Flg_Motor_Flig_C"/>
</dbReference>
<dbReference type="PRINTS" id="PR00954">
    <property type="entry name" value="FLGMOTORFLIG"/>
</dbReference>
<evidence type="ECO:0000256" key="3">
    <source>
        <dbReference type="ARBA" id="ARBA00010299"/>
    </source>
</evidence>
<dbReference type="PANTHER" id="PTHR30534:SF0">
    <property type="entry name" value="FLAGELLAR MOTOR SWITCH PROTEIN FLIG"/>
    <property type="match status" value="1"/>
</dbReference>
<keyword evidence="8" id="KW-0472">Membrane</keyword>
<evidence type="ECO:0000256" key="7">
    <source>
        <dbReference type="ARBA" id="ARBA00022779"/>
    </source>
</evidence>
<dbReference type="InterPro" id="IPR000090">
    <property type="entry name" value="Flg_Motor_Flig"/>
</dbReference>
<name>A0A0D6B4P5_RHOSU</name>
<dbReference type="GO" id="GO:0005886">
    <property type="term" value="C:plasma membrane"/>
    <property type="evidence" value="ECO:0007669"/>
    <property type="project" value="UniProtKB-SubCell"/>
</dbReference>
<sequence>MIKKTETHVQSFGAPIAPHGLTSRQKAAIIVRLVLNEGIDLPLHSLPASVQTDLADEIANMRYIDGNTLQGVIEEFLMEIEQFGLSFPGGIDEAMRLLGDHLSPEAAAAIRARFGGERGGDPWATLSEMPPDRLTELLLAESPEIAAVALSKLPSPIAATILGRMPGPEARRIAFAISRTAEVPPAAVTRIGRALADRINSAPEPAFELAPETRMGAILDVAPAATREDVLQGLRETDAELAEKVRQAVFTFADIPDRLDERDVPALTRAIEQTKLITAMAGADGRTGPAVEYILANMSQRMANQIRDEINERDAPGAEEAEAAMSEVIGAIRNMEAAGEIKLRKPSKTA</sequence>
<dbReference type="KEGG" id="rsu:NHU_02940"/>
<keyword evidence="7" id="KW-0283">Flagellar rotation</keyword>
<feature type="domain" description="Flagellar motor switch protein FliG middle" evidence="12">
    <location>
        <begin position="131"/>
        <end position="202"/>
    </location>
</feature>
<evidence type="ECO:0000256" key="8">
    <source>
        <dbReference type="ARBA" id="ARBA00023136"/>
    </source>
</evidence>
<keyword evidence="9" id="KW-0975">Bacterial flagellum</keyword>
<dbReference type="InterPro" id="IPR032779">
    <property type="entry name" value="FliG_M"/>
</dbReference>
<dbReference type="GO" id="GO:0003774">
    <property type="term" value="F:cytoskeletal motor activity"/>
    <property type="evidence" value="ECO:0007669"/>
    <property type="project" value="InterPro"/>
</dbReference>
<dbReference type="InterPro" id="IPR011002">
    <property type="entry name" value="FliG_a-hlx"/>
</dbReference>
<evidence type="ECO:0000313" key="15">
    <source>
        <dbReference type="Proteomes" id="UP000064912"/>
    </source>
</evidence>
<dbReference type="GO" id="GO:0071973">
    <property type="term" value="P:bacterial-type flagellum-dependent cell motility"/>
    <property type="evidence" value="ECO:0007669"/>
    <property type="project" value="InterPro"/>
</dbReference>
<evidence type="ECO:0000313" key="14">
    <source>
        <dbReference type="EMBL" id="BAQ70087.1"/>
    </source>
</evidence>
<evidence type="ECO:0000256" key="4">
    <source>
        <dbReference type="ARBA" id="ARBA00021870"/>
    </source>
</evidence>
<gene>
    <name evidence="14" type="ORF">NHU_02940</name>
</gene>
<evidence type="ECO:0000256" key="5">
    <source>
        <dbReference type="ARBA" id="ARBA00022475"/>
    </source>
</evidence>
<dbReference type="PANTHER" id="PTHR30534">
    <property type="entry name" value="FLAGELLAR MOTOR SWITCH PROTEIN FLIG"/>
    <property type="match status" value="1"/>
</dbReference>
<comment type="subcellular location">
    <subcellularLocation>
        <location evidence="1">Bacterial flagellum basal body</location>
    </subcellularLocation>
    <subcellularLocation>
        <location evidence="2">Cell membrane</location>
        <topology evidence="2">Peripheral membrane protein</topology>
        <orientation evidence="2">Cytoplasmic side</orientation>
    </subcellularLocation>
</comment>
<comment type="similarity">
    <text evidence="3">Belongs to the FliG family.</text>
</comment>
<reference evidence="14 15" key="1">
    <citation type="submission" date="2015-02" db="EMBL/GenBank/DDBJ databases">
        <title>Genome sequene of Rhodovulum sulfidophilum DSM 2351.</title>
        <authorList>
            <person name="Nagao N."/>
        </authorList>
    </citation>
    <scope>NUCLEOTIDE SEQUENCE [LARGE SCALE GENOMIC DNA]</scope>
    <source>
        <strain evidence="14 15">DSM 2351</strain>
    </source>
</reference>
<accession>A0A0D6B4P5</accession>
<evidence type="ECO:0000256" key="1">
    <source>
        <dbReference type="ARBA" id="ARBA00004117"/>
    </source>
</evidence>
<keyword evidence="14" id="KW-0282">Flagellum</keyword>
<dbReference type="eggNOG" id="COG1536">
    <property type="taxonomic scope" value="Bacteria"/>
</dbReference>
<keyword evidence="5" id="KW-1003">Cell membrane</keyword>
<evidence type="ECO:0000256" key="6">
    <source>
        <dbReference type="ARBA" id="ARBA00022500"/>
    </source>
</evidence>
<dbReference type="Pfam" id="PF01706">
    <property type="entry name" value="FliG_C"/>
    <property type="match status" value="1"/>
</dbReference>
<dbReference type="Gene3D" id="1.10.220.30">
    <property type="match status" value="3"/>
</dbReference>
<keyword evidence="14" id="KW-0966">Cell projection</keyword>
<dbReference type="EMBL" id="AP014800">
    <property type="protein sequence ID" value="BAQ70087.1"/>
    <property type="molecule type" value="Genomic_DNA"/>
</dbReference>
<dbReference type="InterPro" id="IPR028263">
    <property type="entry name" value="FliG_N"/>
</dbReference>
<dbReference type="AlphaFoldDB" id="A0A0D6B4P5"/>
<dbReference type="GO" id="GO:0009425">
    <property type="term" value="C:bacterial-type flagellum basal body"/>
    <property type="evidence" value="ECO:0007669"/>
    <property type="project" value="UniProtKB-SubCell"/>
</dbReference>
<protein>
    <recommendedName>
        <fullName evidence="4">Flagellar motor switch protein FliG</fullName>
    </recommendedName>
</protein>
<feature type="domain" description="Flagellar motor switch protein FliG N-terminal" evidence="13">
    <location>
        <begin position="21"/>
        <end position="123"/>
    </location>
</feature>
<dbReference type="Pfam" id="PF14842">
    <property type="entry name" value="FliG_N"/>
    <property type="match status" value="1"/>
</dbReference>